<gene>
    <name evidence="2" type="ORF">BE04_32660</name>
</gene>
<reference evidence="2 3" key="1">
    <citation type="submission" date="2014-02" db="EMBL/GenBank/DDBJ databases">
        <title>The small core and large imbalanced accessory genome model reveals a collaborative survival strategy of Sorangium cellulosum strains in nature.</title>
        <authorList>
            <person name="Han K."/>
            <person name="Peng R."/>
            <person name="Blom J."/>
            <person name="Li Y.-Z."/>
        </authorList>
    </citation>
    <scope>NUCLEOTIDE SEQUENCE [LARGE SCALE GENOMIC DNA]</scope>
    <source>
        <strain evidence="2 3">So0157-18</strain>
    </source>
</reference>
<evidence type="ECO:0000313" key="3">
    <source>
        <dbReference type="Proteomes" id="UP000075604"/>
    </source>
</evidence>
<sequence>MLLDEAEAGLARLEQQVAERSAVIDVLANRLREAISTWRANRLEGVPTAAGLEQARLEQERVTAEAATWRTRLDAASFQVARWVSAERLKENEARVAALCMDGEDEQACDERLRKELERAERNEEDTKSIANALAELDSLLRQRLDSFRTTVIQPVIPTQQMLLRRMVRDPRFNETKVSFKQSYNKQLAETHVPLHKKTIPVSLIASEAQSTEVQLSFLIALAINHRWCHWRALLLDDPTQHHDIIHASAVFDVLRDVIADDGFQIIFATHDAGQARFFERKLRNDGIPTHVYTLLHGEDGVFAKRS</sequence>
<dbReference type="Gene3D" id="3.40.50.300">
    <property type="entry name" value="P-loop containing nucleotide triphosphate hydrolases"/>
    <property type="match status" value="1"/>
</dbReference>
<keyword evidence="1" id="KW-0175">Coiled coil</keyword>
<dbReference type="AlphaFoldDB" id="A0A150PJD4"/>
<proteinExistence type="predicted"/>
<name>A0A150PJD4_SORCE</name>
<accession>A0A150PJD4</accession>
<comment type="caution">
    <text evidence="2">The sequence shown here is derived from an EMBL/GenBank/DDBJ whole genome shotgun (WGS) entry which is preliminary data.</text>
</comment>
<organism evidence="2 3">
    <name type="scientific">Sorangium cellulosum</name>
    <name type="common">Polyangium cellulosum</name>
    <dbReference type="NCBI Taxonomy" id="56"/>
    <lineage>
        <taxon>Bacteria</taxon>
        <taxon>Pseudomonadati</taxon>
        <taxon>Myxococcota</taxon>
        <taxon>Polyangia</taxon>
        <taxon>Polyangiales</taxon>
        <taxon>Polyangiaceae</taxon>
        <taxon>Sorangium</taxon>
    </lineage>
</organism>
<dbReference type="CDD" id="cd00267">
    <property type="entry name" value="ABC_ATPase"/>
    <property type="match status" value="1"/>
</dbReference>
<dbReference type="SUPFAM" id="SSF52540">
    <property type="entry name" value="P-loop containing nucleoside triphosphate hydrolases"/>
    <property type="match status" value="1"/>
</dbReference>
<evidence type="ECO:0000256" key="1">
    <source>
        <dbReference type="SAM" id="Coils"/>
    </source>
</evidence>
<dbReference type="Proteomes" id="UP000075604">
    <property type="component" value="Unassembled WGS sequence"/>
</dbReference>
<evidence type="ECO:0008006" key="4">
    <source>
        <dbReference type="Google" id="ProtNLM"/>
    </source>
</evidence>
<feature type="coiled-coil region" evidence="1">
    <location>
        <begin position="110"/>
        <end position="143"/>
    </location>
</feature>
<dbReference type="InterPro" id="IPR027417">
    <property type="entry name" value="P-loop_NTPase"/>
</dbReference>
<dbReference type="EMBL" id="JELX01002315">
    <property type="protein sequence ID" value="KYF55801.1"/>
    <property type="molecule type" value="Genomic_DNA"/>
</dbReference>
<protein>
    <recommendedName>
        <fullName evidence="4">RecF/RecN/SMC N-terminal domain-containing protein</fullName>
    </recommendedName>
</protein>
<evidence type="ECO:0000313" key="2">
    <source>
        <dbReference type="EMBL" id="KYF55801.1"/>
    </source>
</evidence>